<name>A0A9N8EQ09_9STRA</name>
<reference evidence="1" key="1">
    <citation type="submission" date="2020-06" db="EMBL/GenBank/DDBJ databases">
        <authorList>
            <consortium name="Plant Systems Biology data submission"/>
        </authorList>
    </citation>
    <scope>NUCLEOTIDE SEQUENCE</scope>
    <source>
        <strain evidence="1">D6</strain>
    </source>
</reference>
<evidence type="ECO:0000313" key="1">
    <source>
        <dbReference type="EMBL" id="CAB9525186.1"/>
    </source>
</evidence>
<protein>
    <submittedName>
        <fullName evidence="1">Uncharacterized protein</fullName>
    </submittedName>
</protein>
<keyword evidence="2" id="KW-1185">Reference proteome</keyword>
<dbReference type="AlphaFoldDB" id="A0A9N8EQ09"/>
<dbReference type="EMBL" id="CAICTM010001639">
    <property type="protein sequence ID" value="CAB9525186.1"/>
    <property type="molecule type" value="Genomic_DNA"/>
</dbReference>
<organism evidence="1 2">
    <name type="scientific">Seminavis robusta</name>
    <dbReference type="NCBI Taxonomy" id="568900"/>
    <lineage>
        <taxon>Eukaryota</taxon>
        <taxon>Sar</taxon>
        <taxon>Stramenopiles</taxon>
        <taxon>Ochrophyta</taxon>
        <taxon>Bacillariophyta</taxon>
        <taxon>Bacillariophyceae</taxon>
        <taxon>Bacillariophycidae</taxon>
        <taxon>Naviculales</taxon>
        <taxon>Naviculaceae</taxon>
        <taxon>Seminavis</taxon>
    </lineage>
</organism>
<gene>
    <name evidence="1" type="ORF">SEMRO_1641_G287990.1</name>
</gene>
<evidence type="ECO:0000313" key="2">
    <source>
        <dbReference type="Proteomes" id="UP001153069"/>
    </source>
</evidence>
<accession>A0A9N8EQ09</accession>
<sequence>MDNDRTLILHTGSFDAACNWKPIVVLSAVNDFENMSDEDRTVAICLETYDGKLRNYRGTASFDRFDNTASYAFHLSVRKAKHAKHSVGSVAEVLNDTVDQIEIRLTSRFTWEARAEKVKGTETKGRWITLCFNRDEDAQTPNSIKQIDLIIPKSKTSDNGKLLALAIKSAKHVVEAKIAEEEFQAAKNALNAMRL</sequence>
<dbReference type="Proteomes" id="UP001153069">
    <property type="component" value="Unassembled WGS sequence"/>
</dbReference>
<comment type="caution">
    <text evidence="1">The sequence shown here is derived from an EMBL/GenBank/DDBJ whole genome shotgun (WGS) entry which is preliminary data.</text>
</comment>
<proteinExistence type="predicted"/>